<gene>
    <name evidence="2" type="ORF">AB05_5685</name>
</gene>
<evidence type="ECO:0000313" key="2">
    <source>
        <dbReference type="EMBL" id="KEO20692.1"/>
    </source>
</evidence>
<accession>A0A836N6H9</accession>
<name>A0A836N6H9_ECOLX</name>
<dbReference type="EMBL" id="JOSS01000165">
    <property type="protein sequence ID" value="KEO20692.1"/>
    <property type="molecule type" value="Genomic_DNA"/>
</dbReference>
<feature type="transmembrane region" description="Helical" evidence="1">
    <location>
        <begin position="12"/>
        <end position="35"/>
    </location>
</feature>
<evidence type="ECO:0000256" key="1">
    <source>
        <dbReference type="SAM" id="Phobius"/>
    </source>
</evidence>
<protein>
    <submittedName>
        <fullName evidence="2">Uncharacterized protein</fullName>
    </submittedName>
</protein>
<evidence type="ECO:0000313" key="3">
    <source>
        <dbReference type="Proteomes" id="UP000028038"/>
    </source>
</evidence>
<reference evidence="2 3" key="1">
    <citation type="submission" date="2014-06" db="EMBL/GenBank/DDBJ databases">
        <title>Genetic Variability of E. coli after antibiotic treatment.</title>
        <authorList>
            <person name="Silbergeld E."/>
            <person name="Coles C."/>
            <person name="Seidman J.C."/>
            <person name="You Y."/>
            <person name="George J."/>
            <person name="Nadendla S."/>
            <person name="Daugherty S.C."/>
            <person name="Nagaraj S."/>
            <person name="Ott S."/>
            <person name="Klega K."/>
            <person name="Rasko D."/>
        </authorList>
    </citation>
    <scope>NUCLEOTIDE SEQUENCE [LARGE SCALE GENOMIC DNA]</scope>
    <source>
        <strain evidence="2 3">2-460-02_S1_C1</strain>
    </source>
</reference>
<comment type="caution">
    <text evidence="2">The sequence shown here is derived from an EMBL/GenBank/DDBJ whole genome shotgun (WGS) entry which is preliminary data.</text>
</comment>
<sequence>MIGSKGDSGYQFLLMIFLSIENISQAGWFSNAFIFEHFIKNS</sequence>
<keyword evidence="1" id="KW-0812">Transmembrane</keyword>
<keyword evidence="1" id="KW-1133">Transmembrane helix</keyword>
<proteinExistence type="predicted"/>
<dbReference type="AlphaFoldDB" id="A0A836N6H9"/>
<keyword evidence="1" id="KW-0472">Membrane</keyword>
<dbReference type="Proteomes" id="UP000028038">
    <property type="component" value="Unassembled WGS sequence"/>
</dbReference>
<organism evidence="2 3">
    <name type="scientific">Escherichia coli 2-460-02_S1_C1</name>
    <dbReference type="NCBI Taxonomy" id="1444044"/>
    <lineage>
        <taxon>Bacteria</taxon>
        <taxon>Pseudomonadati</taxon>
        <taxon>Pseudomonadota</taxon>
        <taxon>Gammaproteobacteria</taxon>
        <taxon>Enterobacterales</taxon>
        <taxon>Enterobacteriaceae</taxon>
        <taxon>Escherichia</taxon>
    </lineage>
</organism>